<protein>
    <recommendedName>
        <fullName evidence="3">GIY-YIG nuclease family protein</fullName>
    </recommendedName>
</protein>
<evidence type="ECO:0008006" key="3">
    <source>
        <dbReference type="Google" id="ProtNLM"/>
    </source>
</evidence>
<keyword evidence="2" id="KW-1185">Reference proteome</keyword>
<evidence type="ECO:0000313" key="2">
    <source>
        <dbReference type="Proteomes" id="UP000441523"/>
    </source>
</evidence>
<sequence length="198" mass="22308">MRALLHAILHLFRLATLMSCPVAGTSLRLVTDRLSGQQVLAADWEDLGHVCAWLHRNKRSGAYLLIGQRDGRRRVRVGEGVKLWKRLPDHRSDQSLAFVDEIYLLVSRGYNKSATVYLQEQLSEIVQAEVRLDWHKGCKHLADFPLSLEDRKTLDFGLLLGLNLLNAAGLRLLKPEQSRLAGQVVALLTQAGVRRDTI</sequence>
<evidence type="ECO:0000313" key="1">
    <source>
        <dbReference type="EMBL" id="KAB1070035.1"/>
    </source>
</evidence>
<dbReference type="RefSeq" id="WP_150966226.1">
    <property type="nucleotide sequence ID" value="NZ_VZZJ01000033.1"/>
</dbReference>
<dbReference type="AlphaFoldDB" id="A0A6N6MJ40"/>
<proteinExistence type="predicted"/>
<dbReference type="Proteomes" id="UP000441523">
    <property type="component" value="Unassembled WGS sequence"/>
</dbReference>
<reference evidence="1 2" key="1">
    <citation type="submission" date="2019-09" db="EMBL/GenBank/DDBJ databases">
        <title>YIM 132548 draft genome.</title>
        <authorList>
            <person name="Jiang L."/>
        </authorList>
    </citation>
    <scope>NUCLEOTIDE SEQUENCE [LARGE SCALE GENOMIC DNA]</scope>
    <source>
        <strain evidence="1 2">YIM 132548</strain>
    </source>
</reference>
<dbReference type="EMBL" id="VZZJ01000033">
    <property type="protein sequence ID" value="KAB1070035.1"/>
    <property type="molecule type" value="Genomic_DNA"/>
</dbReference>
<gene>
    <name evidence="1" type="ORF">F6X51_23975</name>
</gene>
<accession>A0A6N6MJ40</accession>
<name>A0A6N6MJ40_9HYPH</name>
<comment type="caution">
    <text evidence="1">The sequence shown here is derived from an EMBL/GenBank/DDBJ whole genome shotgun (WGS) entry which is preliminary data.</text>
</comment>
<organism evidence="1 2">
    <name type="scientific">Methylobacterium planeticum</name>
    <dbReference type="NCBI Taxonomy" id="2615211"/>
    <lineage>
        <taxon>Bacteria</taxon>
        <taxon>Pseudomonadati</taxon>
        <taxon>Pseudomonadota</taxon>
        <taxon>Alphaproteobacteria</taxon>
        <taxon>Hyphomicrobiales</taxon>
        <taxon>Methylobacteriaceae</taxon>
        <taxon>Methylobacterium</taxon>
    </lineage>
</organism>